<proteinExistence type="predicted"/>
<dbReference type="InterPro" id="IPR019734">
    <property type="entry name" value="TPR_rpt"/>
</dbReference>
<reference evidence="1 2" key="1">
    <citation type="journal article" date="2018" name="MBio">
        <title>Comparative Genomics Reveals the Core Gene Toolbox for the Fungus-Insect Symbiosis.</title>
        <authorList>
            <person name="Wang Y."/>
            <person name="Stata M."/>
            <person name="Wang W."/>
            <person name="Stajich J.E."/>
            <person name="White M.M."/>
            <person name="Moncalvo J.M."/>
        </authorList>
    </citation>
    <scope>NUCLEOTIDE SEQUENCE [LARGE SCALE GENOMIC DNA]</scope>
    <source>
        <strain evidence="1 2">SWE-8-4</strain>
    </source>
</reference>
<sequence length="508" mass="58251">MSKLLRFNGLWHIQFKRNYSLRPFTFKNASFPANTQLKFSNKATPRGHKMNNTFMIIHKRSFIKYFNDPFAAESFNKLKPLMNIIVIGCVLSISGILAYLHGSHWYIENFIQPTSPQLDEETRRLLRAYAFRKKMYPNPRIAIIYTERAIENLKKLDLLDLSNPLVLDVYIKYADAQLSINDNKNAQITLKTIISSLDSLLMSDRTTEMPDKTLNSAESKIVNSNNMLLKECILYNLANSKFNLGKISTENGDFNAAKNEFAETLSKIFEIETLVDSNAKIYSDSQKIAKISAFNLLKTNATICLGEIFTIENKYKNAEILLSGALDLVTAHNLSQISDQVTNFTESDLLNKTIDNDPFTINTVYQPRSELSSSNQNYTYKLNALAVKVISYIKNDYELYIKQAFEPKSKKIDKIQVLDGWVCLDAIIMNQMAQLYKKKHDYTKFTEFCNKVISLTSTKHNISSCAECAHYSLTMLADFYKEQQNMTLASEYYNKSAELVSKQNLFQD</sequence>
<organism evidence="1 2">
    <name type="scientific">Smittium simulii</name>
    <dbReference type="NCBI Taxonomy" id="133385"/>
    <lineage>
        <taxon>Eukaryota</taxon>
        <taxon>Fungi</taxon>
        <taxon>Fungi incertae sedis</taxon>
        <taxon>Zoopagomycota</taxon>
        <taxon>Kickxellomycotina</taxon>
        <taxon>Harpellomycetes</taxon>
        <taxon>Harpellales</taxon>
        <taxon>Legeriomycetaceae</taxon>
        <taxon>Smittium</taxon>
    </lineage>
</organism>
<keyword evidence="2" id="KW-1185">Reference proteome</keyword>
<gene>
    <name evidence="1" type="ORF">BB561_005679</name>
</gene>
<dbReference type="OrthoDB" id="10050400at2759"/>
<comment type="caution">
    <text evidence="1">The sequence shown here is derived from an EMBL/GenBank/DDBJ whole genome shotgun (WGS) entry which is preliminary data.</text>
</comment>
<name>A0A2T9Y906_9FUNG</name>
<accession>A0A2T9Y906</accession>
<dbReference type="EMBL" id="MBFR01000356">
    <property type="protein sequence ID" value="PVU88820.1"/>
    <property type="molecule type" value="Genomic_DNA"/>
</dbReference>
<dbReference type="InterPro" id="IPR011990">
    <property type="entry name" value="TPR-like_helical_dom_sf"/>
</dbReference>
<evidence type="ECO:0000313" key="1">
    <source>
        <dbReference type="EMBL" id="PVU88820.1"/>
    </source>
</evidence>
<protein>
    <submittedName>
        <fullName evidence="1">Uncharacterized protein</fullName>
    </submittedName>
</protein>
<dbReference type="Pfam" id="PF13181">
    <property type="entry name" value="TPR_8"/>
    <property type="match status" value="1"/>
</dbReference>
<evidence type="ECO:0000313" key="2">
    <source>
        <dbReference type="Proteomes" id="UP000245383"/>
    </source>
</evidence>
<dbReference type="Proteomes" id="UP000245383">
    <property type="component" value="Unassembled WGS sequence"/>
</dbReference>
<dbReference type="Gene3D" id="1.25.40.10">
    <property type="entry name" value="Tetratricopeptide repeat domain"/>
    <property type="match status" value="1"/>
</dbReference>
<dbReference type="AlphaFoldDB" id="A0A2T9Y906"/>